<reference evidence="5" key="1">
    <citation type="submission" date="2022-11" db="UniProtKB">
        <authorList>
            <consortium name="WormBaseParasite"/>
        </authorList>
    </citation>
    <scope>IDENTIFICATION</scope>
</reference>
<evidence type="ECO:0000259" key="3">
    <source>
        <dbReference type="PROSITE" id="PS51670"/>
    </source>
</evidence>
<dbReference type="PROSITE" id="PS00022">
    <property type="entry name" value="EGF_1"/>
    <property type="match status" value="1"/>
</dbReference>
<accession>A0A915CCD3</accession>
<dbReference type="Proteomes" id="UP000887569">
    <property type="component" value="Unplaced"/>
</dbReference>
<keyword evidence="1" id="KW-0245">EGF-like domain</keyword>
<dbReference type="AlphaFoldDB" id="A0A915CCD3"/>
<evidence type="ECO:0000313" key="5">
    <source>
        <dbReference type="WBParaSite" id="PgR125_g024_t01"/>
    </source>
</evidence>
<dbReference type="InterPro" id="IPR012674">
    <property type="entry name" value="Calycin"/>
</dbReference>
<feature type="domain" description="ShKT" evidence="3">
    <location>
        <begin position="84"/>
        <end position="121"/>
    </location>
</feature>
<dbReference type="PROSITE" id="PS50026">
    <property type="entry name" value="EGF_3"/>
    <property type="match status" value="1"/>
</dbReference>
<evidence type="ECO:0000313" key="4">
    <source>
        <dbReference type="Proteomes" id="UP000887569"/>
    </source>
</evidence>
<dbReference type="SMART" id="SM00254">
    <property type="entry name" value="ShKT"/>
    <property type="match status" value="1"/>
</dbReference>
<protein>
    <submittedName>
        <fullName evidence="5">ShKT domain-containing protein</fullName>
    </submittedName>
</protein>
<dbReference type="InterPro" id="IPR045165">
    <property type="entry name" value="Nitrobindin"/>
</dbReference>
<dbReference type="InterPro" id="IPR003582">
    <property type="entry name" value="ShKT_dom"/>
</dbReference>
<dbReference type="SUPFAM" id="SSF50814">
    <property type="entry name" value="Lipocalins"/>
    <property type="match status" value="1"/>
</dbReference>
<keyword evidence="4" id="KW-1185">Reference proteome</keyword>
<dbReference type="Gene3D" id="2.40.128.20">
    <property type="match status" value="1"/>
</dbReference>
<comment type="caution">
    <text evidence="1">Lacks conserved residue(s) required for the propagation of feature annotation.</text>
</comment>
<name>A0A915CCD3_PARUN</name>
<dbReference type="InterPro" id="IPR000742">
    <property type="entry name" value="EGF"/>
</dbReference>
<dbReference type="WBParaSite" id="PgR125_g024_t01">
    <property type="protein sequence ID" value="PgR125_g024_t01"/>
    <property type="gene ID" value="PgR125_g024"/>
</dbReference>
<feature type="domain" description="EGF-like" evidence="2">
    <location>
        <begin position="42"/>
        <end position="81"/>
    </location>
</feature>
<dbReference type="PANTHER" id="PTHR15854">
    <property type="entry name" value="THAP4 PROTEIN"/>
    <property type="match status" value="1"/>
</dbReference>
<evidence type="ECO:0000259" key="2">
    <source>
        <dbReference type="PROSITE" id="PS50026"/>
    </source>
</evidence>
<evidence type="ECO:0000256" key="1">
    <source>
        <dbReference type="PROSITE-ProRule" id="PRU00076"/>
    </source>
</evidence>
<proteinExistence type="predicted"/>
<dbReference type="PROSITE" id="PS51670">
    <property type="entry name" value="SHKT"/>
    <property type="match status" value="1"/>
</dbReference>
<dbReference type="PANTHER" id="PTHR15854:SF17">
    <property type="entry name" value="SHKT DOMAIN-CONTAINING PROTEIN"/>
    <property type="match status" value="1"/>
</dbReference>
<feature type="disulfide bond" evidence="1">
    <location>
        <begin position="71"/>
        <end position="80"/>
    </location>
</feature>
<organism evidence="4 5">
    <name type="scientific">Parascaris univalens</name>
    <name type="common">Nematode worm</name>
    <dbReference type="NCBI Taxonomy" id="6257"/>
    <lineage>
        <taxon>Eukaryota</taxon>
        <taxon>Metazoa</taxon>
        <taxon>Ecdysozoa</taxon>
        <taxon>Nematoda</taxon>
        <taxon>Chromadorea</taxon>
        <taxon>Rhabditida</taxon>
        <taxon>Spirurina</taxon>
        <taxon>Ascaridomorpha</taxon>
        <taxon>Ascaridoidea</taxon>
        <taxon>Ascarididae</taxon>
        <taxon>Parascaris</taxon>
    </lineage>
</organism>
<dbReference type="Pfam" id="PF01549">
    <property type="entry name" value="ShK"/>
    <property type="match status" value="1"/>
</dbReference>
<sequence>MRTMICTREDAKSGVMGSTLCILTMLTFTIAISMAQVATKSIVHFCDTSRPGSCGLEGVCMKRKTGNRCKCPRGYMGVQCKRPCQDVYLSCQRWKEEGRCSWARPILPFFEDNCALTCGRCRSIGRRLVLALPPILEPLSWMIGRWETETTSQEHFPVPLSAPYREVLDISISEVPMFDRPPVNISLVLLSKVF</sequence>
<keyword evidence="1" id="KW-1015">Disulfide bond</keyword>